<keyword evidence="2" id="KW-0472">Membrane</keyword>
<dbReference type="Pfam" id="PF04536">
    <property type="entry name" value="TPM_phosphatase"/>
    <property type="match status" value="1"/>
</dbReference>
<dbReference type="PANTHER" id="PTHR30373">
    <property type="entry name" value="UPF0603 PROTEIN YGCG"/>
    <property type="match status" value="1"/>
</dbReference>
<proteinExistence type="predicted"/>
<keyword evidence="2" id="KW-0812">Transmembrane</keyword>
<feature type="compositionally biased region" description="Gly residues" evidence="1">
    <location>
        <begin position="428"/>
        <end position="452"/>
    </location>
</feature>
<name>A0ABV0EIR3_9ENTE</name>
<evidence type="ECO:0000256" key="1">
    <source>
        <dbReference type="SAM" id="MobiDB-lite"/>
    </source>
</evidence>
<feature type="transmembrane region" description="Helical" evidence="2">
    <location>
        <begin position="37"/>
        <end position="55"/>
    </location>
</feature>
<evidence type="ECO:0000313" key="5">
    <source>
        <dbReference type="Proteomes" id="UP000664357"/>
    </source>
</evidence>
<protein>
    <recommendedName>
        <fullName evidence="3">TPM domain-containing protein</fullName>
    </recommendedName>
</protein>
<dbReference type="Gene3D" id="3.10.310.50">
    <property type="match status" value="1"/>
</dbReference>
<organism evidence="4 5">
    <name type="scientific">Candidatus Enterococcus ferrettii</name>
    <dbReference type="NCBI Taxonomy" id="2815324"/>
    <lineage>
        <taxon>Bacteria</taxon>
        <taxon>Bacillati</taxon>
        <taxon>Bacillota</taxon>
        <taxon>Bacilli</taxon>
        <taxon>Lactobacillales</taxon>
        <taxon>Enterococcaceae</taxon>
        <taxon>Enterococcus</taxon>
    </lineage>
</organism>
<comment type="caution">
    <text evidence="4">The sequence shown here is derived from an EMBL/GenBank/DDBJ whole genome shotgun (WGS) entry which is preliminary data.</text>
</comment>
<evidence type="ECO:0000313" key="4">
    <source>
        <dbReference type="EMBL" id="MEO1768525.1"/>
    </source>
</evidence>
<dbReference type="EMBL" id="JAFREL020000001">
    <property type="protein sequence ID" value="MEO1768525.1"/>
    <property type="molecule type" value="Genomic_DNA"/>
</dbReference>
<evidence type="ECO:0000256" key="2">
    <source>
        <dbReference type="SAM" id="Phobius"/>
    </source>
</evidence>
<keyword evidence="5" id="KW-1185">Reference proteome</keyword>
<dbReference type="InterPro" id="IPR007621">
    <property type="entry name" value="TPM_dom"/>
</dbReference>
<accession>A0ABV0EIR3</accession>
<dbReference type="Proteomes" id="UP000664357">
    <property type="component" value="Unassembled WGS sequence"/>
</dbReference>
<feature type="transmembrane region" description="Helical" evidence="2">
    <location>
        <begin position="287"/>
        <end position="308"/>
    </location>
</feature>
<feature type="region of interest" description="Disordered" evidence="1">
    <location>
        <begin position="421"/>
        <end position="452"/>
    </location>
</feature>
<dbReference type="PANTHER" id="PTHR30373:SF2">
    <property type="entry name" value="UPF0603 PROTEIN YGCG"/>
    <property type="match status" value="1"/>
</dbReference>
<keyword evidence="2" id="KW-1133">Transmembrane helix</keyword>
<feature type="domain" description="TPM" evidence="3">
    <location>
        <begin position="136"/>
        <end position="261"/>
    </location>
</feature>
<evidence type="ECO:0000259" key="3">
    <source>
        <dbReference type="Pfam" id="PF04536"/>
    </source>
</evidence>
<gene>
    <name evidence="4" type="ORF">JZO67_000436</name>
</gene>
<dbReference type="RefSeq" id="WP_207705238.1">
    <property type="nucleotide sequence ID" value="NZ_JAFREL020000001.1"/>
</dbReference>
<sequence length="452" mass="50223">MKKETEDAKQKRNFDKVNKRAQETFQRLNRKNRIQQLCLLLVMMFFLGLFAIRLLPGNYQSYAEKNQKYTTQIEQLELEKAAILSGEKEAATGNFKETLDKNLANLKDYPEKNDLYTVEIRNTNASIRLNRNNLFVSDNANMLNKETKKKIYDLNKQLAASTNGAQLQVVTVPALPSGESIESYAEKIFNQLGIGNKDEDNGVLYLIALGDQEFRLEVGYGLEGLITDSTADDIISDDDVVEAFEDKKYDAAVSQVVDDVFNIMNSKTALVDSQIAAITRTKRNNQLLYWLQIIILSIGILLLAGFLISSLRGRKLMKQYYQEFQTDLETFQRGRSTQEKAARIIKIKKTSFYYLMMAGIGTIWSAGQVKNAVKRGRILAKYPKAKKQSLGRILVGDTLYGYNGDVITTAYLASHYNPSNHSDSGSSGSSGGGSWGSFGGGSSGGGGASGGW</sequence>
<feature type="transmembrane region" description="Helical" evidence="2">
    <location>
        <begin position="352"/>
        <end position="369"/>
    </location>
</feature>
<reference evidence="4 5" key="1">
    <citation type="submission" date="2024-02" db="EMBL/GenBank/DDBJ databases">
        <title>The Genome Sequence of Enterococcus sp. DIV0159.</title>
        <authorList>
            <person name="Earl A."/>
            <person name="Manson A."/>
            <person name="Gilmore M."/>
            <person name="Sanders J."/>
            <person name="Shea T."/>
            <person name="Howe W."/>
            <person name="Livny J."/>
            <person name="Cuomo C."/>
            <person name="Neafsey D."/>
            <person name="Birren B."/>
        </authorList>
    </citation>
    <scope>NUCLEOTIDE SEQUENCE [LARGE SCALE GENOMIC DNA]</scope>
    <source>
        <strain evidence="4 5">665A</strain>
    </source>
</reference>